<evidence type="ECO:0000256" key="3">
    <source>
        <dbReference type="ARBA" id="ARBA00013085"/>
    </source>
</evidence>
<dbReference type="GO" id="GO:0004401">
    <property type="term" value="F:histidinol-phosphatase activity"/>
    <property type="evidence" value="ECO:0007669"/>
    <property type="project" value="UniProtKB-UniRule"/>
</dbReference>
<evidence type="ECO:0000256" key="2">
    <source>
        <dbReference type="ARBA" id="ARBA00009152"/>
    </source>
</evidence>
<dbReference type="SUPFAM" id="SSF89550">
    <property type="entry name" value="PHP domain-like"/>
    <property type="match status" value="1"/>
</dbReference>
<name>A0A1M6J074_PSEXY</name>
<dbReference type="Pfam" id="PF02811">
    <property type="entry name" value="PHP"/>
    <property type="match status" value="1"/>
</dbReference>
<dbReference type="NCBIfam" id="TIGR01856">
    <property type="entry name" value="hisJ_fam"/>
    <property type="match status" value="1"/>
</dbReference>
<dbReference type="InterPro" id="IPR004013">
    <property type="entry name" value="PHP_dom"/>
</dbReference>
<evidence type="ECO:0000256" key="9">
    <source>
        <dbReference type="SAM" id="Coils"/>
    </source>
</evidence>
<dbReference type="CDD" id="cd12110">
    <property type="entry name" value="PHP_HisPPase_Hisj_like"/>
    <property type="match status" value="1"/>
</dbReference>
<dbReference type="PANTHER" id="PTHR21039">
    <property type="entry name" value="HISTIDINOL PHOSPHATASE-RELATED"/>
    <property type="match status" value="1"/>
</dbReference>
<evidence type="ECO:0000256" key="1">
    <source>
        <dbReference type="ARBA" id="ARBA00004970"/>
    </source>
</evidence>
<dbReference type="InterPro" id="IPR010140">
    <property type="entry name" value="Histidinol_P_phosphatase_HisJ"/>
</dbReference>
<dbReference type="GO" id="GO:0000105">
    <property type="term" value="P:L-histidine biosynthetic process"/>
    <property type="evidence" value="ECO:0007669"/>
    <property type="project" value="UniProtKB-UniRule"/>
</dbReference>
<evidence type="ECO:0000256" key="4">
    <source>
        <dbReference type="ARBA" id="ARBA00022605"/>
    </source>
</evidence>
<dbReference type="PANTHER" id="PTHR21039:SF0">
    <property type="entry name" value="HISTIDINOL-PHOSPHATASE"/>
    <property type="match status" value="1"/>
</dbReference>
<comment type="pathway">
    <text evidence="1 8">Amino-acid biosynthesis; L-histidine biosynthesis; L-histidine from 5-phospho-alpha-D-ribose 1-diphosphate: step 8/9.</text>
</comment>
<evidence type="ECO:0000256" key="5">
    <source>
        <dbReference type="ARBA" id="ARBA00022801"/>
    </source>
</evidence>
<keyword evidence="5 8" id="KW-0378">Hydrolase</keyword>
<dbReference type="Proteomes" id="UP000184185">
    <property type="component" value="Unassembled WGS sequence"/>
</dbReference>
<evidence type="ECO:0000256" key="7">
    <source>
        <dbReference type="ARBA" id="ARBA00049158"/>
    </source>
</evidence>
<evidence type="ECO:0000313" key="12">
    <source>
        <dbReference type="Proteomes" id="UP000184185"/>
    </source>
</evidence>
<dbReference type="RefSeq" id="WP_072918506.1">
    <property type="nucleotide sequence ID" value="NZ_FQYQ01000020.1"/>
</dbReference>
<dbReference type="Gene3D" id="3.20.20.140">
    <property type="entry name" value="Metal-dependent hydrolases"/>
    <property type="match status" value="1"/>
</dbReference>
<comment type="similarity">
    <text evidence="2 8">Belongs to the PHP hydrolase family. HisK subfamily.</text>
</comment>
<keyword evidence="4 8" id="KW-0028">Amino-acid biosynthesis</keyword>
<dbReference type="EC" id="3.1.3.15" evidence="3 8"/>
<sequence>MLANYHTHTTRCNHAVGTEREYIEKAIENGFKILGFSDHTPQPYPPEYKSNIRMDMSELENYTDTLVKLREEYKKDIQLFIGLEVEYTDKYFEPLMKQVRQYPIDYIIQGQHFAPTNEIDGFYVGAETTDEANVKAYVDLTIEGMQTGLFSYLAHPDLMNYVGPDMVYQHHMKRIVKASIDLNIPLEINMQGFFLNRNYPSDRFFSMASAMGAKFVIGCDAHHPEDVMQPWQMEEFEAFLTRNNIEYGDNVIELRPVK</sequence>
<comment type="catalytic activity">
    <reaction evidence="7 8">
        <text>L-histidinol phosphate + H2O = L-histidinol + phosphate</text>
        <dbReference type="Rhea" id="RHEA:14465"/>
        <dbReference type="ChEBI" id="CHEBI:15377"/>
        <dbReference type="ChEBI" id="CHEBI:43474"/>
        <dbReference type="ChEBI" id="CHEBI:57699"/>
        <dbReference type="ChEBI" id="CHEBI:57980"/>
        <dbReference type="EC" id="3.1.3.15"/>
    </reaction>
</comment>
<keyword evidence="12" id="KW-1185">Reference proteome</keyword>
<feature type="domain" description="PHP" evidence="10">
    <location>
        <begin position="5"/>
        <end position="189"/>
    </location>
</feature>
<keyword evidence="9" id="KW-0175">Coiled coil</keyword>
<reference evidence="11 12" key="1">
    <citation type="submission" date="2016-11" db="EMBL/GenBank/DDBJ databases">
        <authorList>
            <person name="Jaros S."/>
            <person name="Januszkiewicz K."/>
            <person name="Wedrychowicz H."/>
        </authorList>
    </citation>
    <scope>NUCLEOTIDE SEQUENCE [LARGE SCALE GENOMIC DNA]</scope>
    <source>
        <strain evidence="11 12">DSM 14809</strain>
    </source>
</reference>
<dbReference type="GO" id="GO:0005737">
    <property type="term" value="C:cytoplasm"/>
    <property type="evidence" value="ECO:0007669"/>
    <property type="project" value="TreeGrafter"/>
</dbReference>
<organism evidence="11 12">
    <name type="scientific">Pseudobutyrivibrio xylanivorans DSM 14809</name>
    <dbReference type="NCBI Taxonomy" id="1123012"/>
    <lineage>
        <taxon>Bacteria</taxon>
        <taxon>Bacillati</taxon>
        <taxon>Bacillota</taxon>
        <taxon>Clostridia</taxon>
        <taxon>Lachnospirales</taxon>
        <taxon>Lachnospiraceae</taxon>
        <taxon>Pseudobutyrivibrio</taxon>
    </lineage>
</organism>
<keyword evidence="6 8" id="KW-0368">Histidine biosynthesis</keyword>
<evidence type="ECO:0000313" key="11">
    <source>
        <dbReference type="EMBL" id="SHJ40104.1"/>
    </source>
</evidence>
<dbReference type="EMBL" id="FQYQ01000020">
    <property type="protein sequence ID" value="SHJ40104.1"/>
    <property type="molecule type" value="Genomic_DNA"/>
</dbReference>
<accession>A0A1M6J074</accession>
<dbReference type="OrthoDB" id="9775255at2"/>
<gene>
    <name evidence="11" type="ORF">SAMN02745725_02466</name>
</gene>
<dbReference type="UniPathway" id="UPA00031">
    <property type="reaction ID" value="UER00013"/>
</dbReference>
<feature type="coiled-coil region" evidence="9">
    <location>
        <begin position="52"/>
        <end position="79"/>
    </location>
</feature>
<dbReference type="AlphaFoldDB" id="A0A1M6J074"/>
<proteinExistence type="inferred from homology"/>
<evidence type="ECO:0000259" key="10">
    <source>
        <dbReference type="Pfam" id="PF02811"/>
    </source>
</evidence>
<protein>
    <recommendedName>
        <fullName evidence="3 8">Histidinol-phosphatase</fullName>
        <shortName evidence="8">HolPase</shortName>
        <ecNumber evidence="3 8">3.1.3.15</ecNumber>
    </recommendedName>
</protein>
<evidence type="ECO:0000256" key="6">
    <source>
        <dbReference type="ARBA" id="ARBA00023102"/>
    </source>
</evidence>
<dbReference type="STRING" id="185007.SAMN02910350_00189"/>
<dbReference type="InterPro" id="IPR016195">
    <property type="entry name" value="Pol/histidinol_Pase-like"/>
</dbReference>
<evidence type="ECO:0000256" key="8">
    <source>
        <dbReference type="RuleBase" id="RU366003"/>
    </source>
</evidence>